<dbReference type="AlphaFoldDB" id="A0A645GZC2"/>
<reference evidence="1" key="1">
    <citation type="submission" date="2019-08" db="EMBL/GenBank/DDBJ databases">
        <authorList>
            <person name="Kucharzyk K."/>
            <person name="Murdoch R.W."/>
            <person name="Higgins S."/>
            <person name="Loffler F."/>
        </authorList>
    </citation>
    <scope>NUCLEOTIDE SEQUENCE</scope>
</reference>
<evidence type="ECO:0000313" key="1">
    <source>
        <dbReference type="EMBL" id="MPN32161.1"/>
    </source>
</evidence>
<name>A0A645GZC2_9ZZZZ</name>
<organism evidence="1">
    <name type="scientific">bioreactor metagenome</name>
    <dbReference type="NCBI Taxonomy" id="1076179"/>
    <lineage>
        <taxon>unclassified sequences</taxon>
        <taxon>metagenomes</taxon>
        <taxon>ecological metagenomes</taxon>
    </lineage>
</organism>
<protein>
    <submittedName>
        <fullName evidence="1">Uncharacterized protein</fullName>
    </submittedName>
</protein>
<gene>
    <name evidence="1" type="ORF">SDC9_179637</name>
</gene>
<comment type="caution">
    <text evidence="1">The sequence shown here is derived from an EMBL/GenBank/DDBJ whole genome shotgun (WGS) entry which is preliminary data.</text>
</comment>
<sequence length="55" mass="5264">MHTAAVAGRHGVKPAHIAGTPGLGAVFAGVTAALPQLLSLLARQGGDEVAGAHAA</sequence>
<dbReference type="EMBL" id="VSSQ01084010">
    <property type="protein sequence ID" value="MPN32161.1"/>
    <property type="molecule type" value="Genomic_DNA"/>
</dbReference>
<accession>A0A645GZC2</accession>
<proteinExistence type="predicted"/>